<evidence type="ECO:0000256" key="1">
    <source>
        <dbReference type="ARBA" id="ARBA00022729"/>
    </source>
</evidence>
<accession>A0A518DV94</accession>
<dbReference type="EMBL" id="CP036433">
    <property type="protein sequence ID" value="QDU95753.1"/>
    <property type="molecule type" value="Genomic_DNA"/>
</dbReference>
<reference evidence="3 4" key="1">
    <citation type="submission" date="2019-02" db="EMBL/GenBank/DDBJ databases">
        <title>Deep-cultivation of Planctomycetes and their phenomic and genomic characterization uncovers novel biology.</title>
        <authorList>
            <person name="Wiegand S."/>
            <person name="Jogler M."/>
            <person name="Boedeker C."/>
            <person name="Pinto D."/>
            <person name="Vollmers J."/>
            <person name="Rivas-Marin E."/>
            <person name="Kohn T."/>
            <person name="Peeters S.H."/>
            <person name="Heuer A."/>
            <person name="Rast P."/>
            <person name="Oberbeckmann S."/>
            <person name="Bunk B."/>
            <person name="Jeske O."/>
            <person name="Meyerdierks A."/>
            <person name="Storesund J.E."/>
            <person name="Kallscheuer N."/>
            <person name="Luecker S."/>
            <person name="Lage O.M."/>
            <person name="Pohl T."/>
            <person name="Merkel B.J."/>
            <person name="Hornburger P."/>
            <person name="Mueller R.-W."/>
            <person name="Bruemmer F."/>
            <person name="Labrenz M."/>
            <person name="Spormann A.M."/>
            <person name="Op den Camp H."/>
            <person name="Overmann J."/>
            <person name="Amann R."/>
            <person name="Jetten M.S.M."/>
            <person name="Mascher T."/>
            <person name="Medema M.H."/>
            <person name="Devos D.P."/>
            <person name="Kaster A.-K."/>
            <person name="Ovreas L."/>
            <person name="Rohde M."/>
            <person name="Galperin M.Y."/>
            <person name="Jogler C."/>
        </authorList>
    </citation>
    <scope>NUCLEOTIDE SEQUENCE [LARGE SCALE GENOMIC DNA]</scope>
    <source>
        <strain evidence="3 4">Pla85_3_4</strain>
    </source>
</reference>
<sequence>MPLRPRLYQQLLLFAVAALALTAGWSLVDQPAEFAVAAPHTITRRPHPFDPDWLEVQNILRNKCTQCHRAGTDRTDFTTYQSLIEAKQDGEDKIVVPGDPKDSVLYSYVAWNVNAKGGSDLPDSPEMPPEKHEWLSAGQLATVKRWIENGALQYCLPQTCNITPLMESDFPSARQCAGCHPKQYEEWSRSMHAYAQHSPVFEAFNLTLVERTGGTIGTFCSRCHTPIGTALGENESVRNVHRSQLSMEGVSCVVCHRRSHRQYKSSGRVTIDPGSLEEVCVYGPFDDPVSKDHHAHKAAGLPYIKSSQFCGECHDVTNPAGVRLEEAFSEWQNSPAARQGVTCQSCHMGEDPGIPTPDHERPLGVAAVLEDVAESKLPQRRLTDHTFAGPDYSLLPDTEFPHRLDWMYEQDYRDEKNLTPYQQATLRDLRKRNREQLDKATELRHRLLRNSMKMDVAAPLCAKPGEKIGIAVDVSSLITGHNIPTGFTAERQVWVHIEVRDHQDRLVFASGDLDSNGDLRDDHSHDVLTGKAAIDFHLMNFQSKFVALTNKGTERSVVISVNRHLMPVNVLRPAPFPSASFGRPPTFRVSKGSLRPLETRTKVFPVVMPPCVGPCTVSVKLNFRHLPPSLLDHIGTPHLKHLLEIVEIESHQSVIEVTP</sequence>
<dbReference type="InterPro" id="IPR036280">
    <property type="entry name" value="Multihaem_cyt_sf"/>
</dbReference>
<dbReference type="PANTHER" id="PTHR35038">
    <property type="entry name" value="DISSIMILATORY SULFITE REDUCTASE SIRA"/>
    <property type="match status" value="1"/>
</dbReference>
<proteinExistence type="predicted"/>
<gene>
    <name evidence="3" type="ORF">Pla8534_35700</name>
</gene>
<dbReference type="SUPFAM" id="SSF48695">
    <property type="entry name" value="Multiheme cytochromes"/>
    <property type="match status" value="1"/>
</dbReference>
<keyword evidence="4" id="KW-1185">Reference proteome</keyword>
<organism evidence="3 4">
    <name type="scientific">Lignipirellula cremea</name>
    <dbReference type="NCBI Taxonomy" id="2528010"/>
    <lineage>
        <taxon>Bacteria</taxon>
        <taxon>Pseudomonadati</taxon>
        <taxon>Planctomycetota</taxon>
        <taxon>Planctomycetia</taxon>
        <taxon>Pirellulales</taxon>
        <taxon>Pirellulaceae</taxon>
        <taxon>Lignipirellula</taxon>
    </lineage>
</organism>
<protein>
    <recommendedName>
        <fullName evidence="2">Cytochrome c-552/4 domain-containing protein</fullName>
    </recommendedName>
</protein>
<evidence type="ECO:0000313" key="4">
    <source>
        <dbReference type="Proteomes" id="UP000317648"/>
    </source>
</evidence>
<dbReference type="RefSeq" id="WP_145054454.1">
    <property type="nucleotide sequence ID" value="NZ_CP036433.1"/>
</dbReference>
<dbReference type="InterPro" id="IPR023155">
    <property type="entry name" value="Cyt_c-552/4"/>
</dbReference>
<feature type="domain" description="Cytochrome c-552/4" evidence="2">
    <location>
        <begin position="175"/>
        <end position="256"/>
    </location>
</feature>
<dbReference type="Pfam" id="PF13435">
    <property type="entry name" value="Cytochrome_C554"/>
    <property type="match status" value="1"/>
</dbReference>
<dbReference type="InterPro" id="IPR051829">
    <property type="entry name" value="Multiheme_Cytochr_ET"/>
</dbReference>
<dbReference type="OrthoDB" id="9814800at2"/>
<dbReference type="PANTHER" id="PTHR35038:SF8">
    <property type="entry name" value="C-TYPE POLYHEME CYTOCHROME OMCC"/>
    <property type="match status" value="1"/>
</dbReference>
<name>A0A518DV94_9BACT</name>
<dbReference type="KEGG" id="lcre:Pla8534_35700"/>
<dbReference type="Proteomes" id="UP000317648">
    <property type="component" value="Chromosome"/>
</dbReference>
<keyword evidence="1" id="KW-0732">Signal</keyword>
<dbReference type="AlphaFoldDB" id="A0A518DV94"/>
<evidence type="ECO:0000313" key="3">
    <source>
        <dbReference type="EMBL" id="QDU95753.1"/>
    </source>
</evidence>
<dbReference type="Gene3D" id="1.10.1130.10">
    <property type="entry name" value="Flavocytochrome C3, Chain A"/>
    <property type="match status" value="1"/>
</dbReference>
<evidence type="ECO:0000259" key="2">
    <source>
        <dbReference type="Pfam" id="PF13435"/>
    </source>
</evidence>